<keyword evidence="6" id="KW-1185">Reference proteome</keyword>
<gene>
    <name evidence="5" type="primary">ssb</name>
    <name evidence="5" type="ORF">ACFQDI_09595</name>
</gene>
<evidence type="ECO:0000256" key="3">
    <source>
        <dbReference type="RuleBase" id="RU000524"/>
    </source>
</evidence>
<feature type="compositionally biased region" description="Gly residues" evidence="4">
    <location>
        <begin position="118"/>
        <end position="143"/>
    </location>
</feature>
<dbReference type="NCBIfam" id="TIGR00621">
    <property type="entry name" value="ssb"/>
    <property type="match status" value="1"/>
</dbReference>
<proteinExistence type="inferred from homology"/>
<evidence type="ECO:0000256" key="1">
    <source>
        <dbReference type="ARBA" id="ARBA00023125"/>
    </source>
</evidence>
<dbReference type="Proteomes" id="UP001596052">
    <property type="component" value="Unassembled WGS sequence"/>
</dbReference>
<dbReference type="PROSITE" id="PS50935">
    <property type="entry name" value="SSB"/>
    <property type="match status" value="1"/>
</dbReference>
<keyword evidence="2" id="KW-0234">DNA repair</keyword>
<organism evidence="5 6">
    <name type="scientific">Prosthecobacter fluviatilis</name>
    <dbReference type="NCBI Taxonomy" id="445931"/>
    <lineage>
        <taxon>Bacteria</taxon>
        <taxon>Pseudomonadati</taxon>
        <taxon>Verrucomicrobiota</taxon>
        <taxon>Verrucomicrobiia</taxon>
        <taxon>Verrucomicrobiales</taxon>
        <taxon>Verrucomicrobiaceae</taxon>
        <taxon>Prosthecobacter</taxon>
    </lineage>
</organism>
<comment type="function">
    <text evidence="2">Plays an important role in DNA replication, recombination and repair. Binds to ssDNA and to an array of partner proteins to recruit them to their sites of action during DNA metabolism.</text>
</comment>
<evidence type="ECO:0000256" key="2">
    <source>
        <dbReference type="HAMAP-Rule" id="MF_00984"/>
    </source>
</evidence>
<comment type="subunit">
    <text evidence="2">Homotetramer.</text>
</comment>
<dbReference type="InterPro" id="IPR012340">
    <property type="entry name" value="NA-bd_OB-fold"/>
</dbReference>
<dbReference type="GO" id="GO:0003677">
    <property type="term" value="F:DNA binding"/>
    <property type="evidence" value="ECO:0007669"/>
    <property type="project" value="UniProtKB-KW"/>
</dbReference>
<dbReference type="CDD" id="cd04496">
    <property type="entry name" value="SSB_OBF"/>
    <property type="match status" value="1"/>
</dbReference>
<keyword evidence="2" id="KW-0235">DNA replication</keyword>
<accession>A0ABW0KQZ0</accession>
<evidence type="ECO:0000313" key="6">
    <source>
        <dbReference type="Proteomes" id="UP001596052"/>
    </source>
</evidence>
<dbReference type="EMBL" id="JBHSMQ010000003">
    <property type="protein sequence ID" value="MFC5455106.1"/>
    <property type="molecule type" value="Genomic_DNA"/>
</dbReference>
<feature type="region of interest" description="Disordered" evidence="4">
    <location>
        <begin position="106"/>
        <end position="192"/>
    </location>
</feature>
<keyword evidence="2" id="KW-0233">DNA recombination</keyword>
<dbReference type="InterPro" id="IPR011344">
    <property type="entry name" value="ssDNA-bd"/>
</dbReference>
<evidence type="ECO:0000313" key="5">
    <source>
        <dbReference type="EMBL" id="MFC5455106.1"/>
    </source>
</evidence>
<evidence type="ECO:0000256" key="4">
    <source>
        <dbReference type="SAM" id="MobiDB-lite"/>
    </source>
</evidence>
<dbReference type="HAMAP" id="MF_00984">
    <property type="entry name" value="SSB"/>
    <property type="match status" value="1"/>
</dbReference>
<dbReference type="PANTHER" id="PTHR10302:SF27">
    <property type="entry name" value="SINGLE-STRANDED DNA-BINDING PROTEIN"/>
    <property type="match status" value="1"/>
</dbReference>
<keyword evidence="1 2" id="KW-0238">DNA-binding</keyword>
<name>A0ABW0KQZ0_9BACT</name>
<dbReference type="Pfam" id="PF00436">
    <property type="entry name" value="SSB"/>
    <property type="match status" value="1"/>
</dbReference>
<dbReference type="SUPFAM" id="SSF50249">
    <property type="entry name" value="Nucleic acid-binding proteins"/>
    <property type="match status" value="1"/>
</dbReference>
<comment type="caution">
    <text evidence="2">Lacks conserved residue(s) required for the propagation of feature annotation.</text>
</comment>
<dbReference type="PANTHER" id="PTHR10302">
    <property type="entry name" value="SINGLE-STRANDED DNA-BINDING PROTEIN"/>
    <property type="match status" value="1"/>
</dbReference>
<feature type="short sequence motif" description="Important for interaction with partner proteins" evidence="2">
    <location>
        <begin position="187"/>
        <end position="192"/>
    </location>
</feature>
<protein>
    <recommendedName>
        <fullName evidence="2 3">Single-stranded DNA-binding protein</fullName>
        <shortName evidence="2">SSB</shortName>
    </recommendedName>
</protein>
<feature type="compositionally biased region" description="Low complexity" evidence="4">
    <location>
        <begin position="145"/>
        <end position="166"/>
    </location>
</feature>
<sequence>MASYNKVMLIGNLTRDPEVRYTPKGSAVCDIGLAVNRVYTSDSGEKVEEVTFVDVVLWAKMAELAGKYLHKGRPVFIEGRLQMDSWEDKQTGQKRTRMRVVGEQMQFLGSPGGDRAPSGGGGGDDEGGYSGGGGGYGGGGGGYNRPQQSRPAQRPAPQQQRPAQRPATPPQQHDDFGEGPITDGMEDDDIPF</sequence>
<dbReference type="RefSeq" id="WP_377165860.1">
    <property type="nucleotide sequence ID" value="NZ_JBHSMQ010000003.1"/>
</dbReference>
<keyword evidence="2" id="KW-0227">DNA damage</keyword>
<dbReference type="InterPro" id="IPR000424">
    <property type="entry name" value="Primosome_PriB/ssb"/>
</dbReference>
<comment type="caution">
    <text evidence="5">The sequence shown here is derived from an EMBL/GenBank/DDBJ whole genome shotgun (WGS) entry which is preliminary data.</text>
</comment>
<dbReference type="Gene3D" id="2.40.50.140">
    <property type="entry name" value="Nucleic acid-binding proteins"/>
    <property type="match status" value="1"/>
</dbReference>
<reference evidence="6" key="1">
    <citation type="journal article" date="2019" name="Int. J. Syst. Evol. Microbiol.">
        <title>The Global Catalogue of Microorganisms (GCM) 10K type strain sequencing project: providing services to taxonomists for standard genome sequencing and annotation.</title>
        <authorList>
            <consortium name="The Broad Institute Genomics Platform"/>
            <consortium name="The Broad Institute Genome Sequencing Center for Infectious Disease"/>
            <person name="Wu L."/>
            <person name="Ma J."/>
        </authorList>
    </citation>
    <scope>NUCLEOTIDE SEQUENCE [LARGE SCALE GENOMIC DNA]</scope>
    <source>
        <strain evidence="6">CGMCC 4.1469</strain>
    </source>
</reference>